<proteinExistence type="predicted"/>
<name>A0A0F5YDC5_9CYAN</name>
<dbReference type="Proteomes" id="UP000033607">
    <property type="component" value="Unassembled WGS sequence"/>
</dbReference>
<dbReference type="InterPro" id="IPR034122">
    <property type="entry name" value="Retropepsin-like_bacterial"/>
</dbReference>
<dbReference type="Gene3D" id="2.40.70.10">
    <property type="entry name" value="Acid Proteases"/>
    <property type="match status" value="2"/>
</dbReference>
<protein>
    <recommendedName>
        <fullName evidence="4">Peptidase A2 domain-containing protein</fullName>
    </recommendedName>
</protein>
<dbReference type="AlphaFoldDB" id="A0A0F5YDC5"/>
<evidence type="ECO:0008006" key="4">
    <source>
        <dbReference type="Google" id="ProtNLM"/>
    </source>
</evidence>
<dbReference type="PROSITE" id="PS00141">
    <property type="entry name" value="ASP_PROTEASE"/>
    <property type="match status" value="2"/>
</dbReference>
<dbReference type="CDD" id="cd05483">
    <property type="entry name" value="retropepsin_like_bacteria"/>
    <property type="match status" value="2"/>
</dbReference>
<dbReference type="OrthoDB" id="947490at2"/>
<reference evidence="2 3" key="1">
    <citation type="submission" date="2015-06" db="EMBL/GenBank/DDBJ databases">
        <title>Draft genome assembly of filamentous brackish cyanobacterium Limnoraphis robusta strain CS-951.</title>
        <authorList>
            <person name="Willis A."/>
            <person name="Parks M."/>
            <person name="Burford M.A."/>
        </authorList>
    </citation>
    <scope>NUCLEOTIDE SEQUENCE [LARGE SCALE GENOMIC DNA]</scope>
    <source>
        <strain evidence="2 3">CS-951</strain>
    </source>
</reference>
<dbReference type="EMBL" id="LATL02000309">
    <property type="protein sequence ID" value="KKD36914.1"/>
    <property type="molecule type" value="Genomic_DNA"/>
</dbReference>
<evidence type="ECO:0000313" key="2">
    <source>
        <dbReference type="EMBL" id="KKD36914.1"/>
    </source>
</evidence>
<dbReference type="Pfam" id="PF13975">
    <property type="entry name" value="gag-asp_proteas"/>
    <property type="match status" value="2"/>
</dbReference>
<dbReference type="GO" id="GO:0004190">
    <property type="term" value="F:aspartic-type endopeptidase activity"/>
    <property type="evidence" value="ECO:0007669"/>
    <property type="project" value="InterPro"/>
</dbReference>
<dbReference type="GO" id="GO:0006508">
    <property type="term" value="P:proteolysis"/>
    <property type="evidence" value="ECO:0007669"/>
    <property type="project" value="InterPro"/>
</dbReference>
<feature type="region of interest" description="Disordered" evidence="1">
    <location>
        <begin position="51"/>
        <end position="70"/>
    </location>
</feature>
<dbReference type="SUPFAM" id="SSF50630">
    <property type="entry name" value="Acid proteases"/>
    <property type="match status" value="2"/>
</dbReference>
<dbReference type="InterPro" id="IPR021109">
    <property type="entry name" value="Peptidase_aspartic_dom_sf"/>
</dbReference>
<accession>A0A0F5YDC5</accession>
<dbReference type="RefSeq" id="WP_046279806.1">
    <property type="nucleotide sequence ID" value="NZ_LATL02000309.1"/>
</dbReference>
<gene>
    <name evidence="2" type="ORF">WN50_17225</name>
</gene>
<organism evidence="2 3">
    <name type="scientific">Limnoraphis robusta CS-951</name>
    <dbReference type="NCBI Taxonomy" id="1637645"/>
    <lineage>
        <taxon>Bacteria</taxon>
        <taxon>Bacillati</taxon>
        <taxon>Cyanobacteriota</taxon>
        <taxon>Cyanophyceae</taxon>
        <taxon>Oscillatoriophycideae</taxon>
        <taxon>Oscillatoriales</taxon>
        <taxon>Sirenicapillariaceae</taxon>
        <taxon>Limnoraphis</taxon>
    </lineage>
</organism>
<evidence type="ECO:0000313" key="3">
    <source>
        <dbReference type="Proteomes" id="UP000033607"/>
    </source>
</evidence>
<dbReference type="InterPro" id="IPR001969">
    <property type="entry name" value="Aspartic_peptidase_AS"/>
</dbReference>
<evidence type="ECO:0000256" key="1">
    <source>
        <dbReference type="SAM" id="MobiDB-lite"/>
    </source>
</evidence>
<comment type="caution">
    <text evidence="2">The sequence shown here is derived from an EMBL/GenBank/DDBJ whole genome shotgun (WGS) entry which is preliminary data.</text>
</comment>
<dbReference type="PATRIC" id="fig|1637645.4.peg.6092"/>
<sequence length="399" mass="44215">MLEATVVRRNLQRFLLPMVVSIIILPIKGQSQPPICNSQQLEDALRRFPMAPGQHSTLTDGEIGDRKTSDHQNYQIRGSDLLPENFSCFSRLTAHSSVLQQLNAIVQLKGLNFPPPRTQGQASIPLQRLEGSQVFTLQLTLKDKSGDFLLDTGASTTMISTPMVQQLQLVGEKIANEQLTSAVAGDDCPEMSATVHQLPTITVDGVRVEELRGLEFKNTLIPDELAGVLGMDFLRHFDLNLNPKTPQLKLLPPSQLHSPQIQQSIPLQSRLGVMLAEIEINGQGPFTFMLDTGADTIFISPSLANKLQLDQASRQEIQVIGFCGLEIAERSTLEQVKIQHHQQNNLEAVILSSPSVLDLLEVDGILGQSFFNHYEQYWRFSSTDESNNFDGSLMLSPID</sequence>